<dbReference type="Pfam" id="PF04321">
    <property type="entry name" value="RmlD_sub_bind"/>
    <property type="match status" value="1"/>
</dbReference>
<evidence type="ECO:0000256" key="1">
    <source>
        <dbReference type="ARBA" id="ARBA00004781"/>
    </source>
</evidence>
<dbReference type="EMBL" id="JAEDAH010000099">
    <property type="protein sequence ID" value="MCA6065119.1"/>
    <property type="molecule type" value="Genomic_DNA"/>
</dbReference>
<dbReference type="Gene3D" id="3.40.50.720">
    <property type="entry name" value="NAD(P)-binding Rossmann-like Domain"/>
    <property type="match status" value="1"/>
</dbReference>
<feature type="domain" description="RmlD-like substrate binding" evidence="7">
    <location>
        <begin position="74"/>
        <end position="270"/>
    </location>
</feature>
<dbReference type="InterPro" id="IPR029903">
    <property type="entry name" value="RmlD-like-bd"/>
</dbReference>
<dbReference type="Proteomes" id="UP000714380">
    <property type="component" value="Unassembled WGS sequence"/>
</dbReference>
<evidence type="ECO:0000313" key="9">
    <source>
        <dbReference type="Proteomes" id="UP000714380"/>
    </source>
</evidence>
<name>A0ABS7ZTP4_9GAMM</name>
<dbReference type="InterPro" id="IPR005913">
    <property type="entry name" value="dTDP_dehydrorham_reduct"/>
</dbReference>
<evidence type="ECO:0000313" key="8">
    <source>
        <dbReference type="EMBL" id="MCA6065119.1"/>
    </source>
</evidence>
<evidence type="ECO:0000256" key="3">
    <source>
        <dbReference type="ARBA" id="ARBA00012929"/>
    </source>
</evidence>
<comment type="similarity">
    <text evidence="2 6">Belongs to the dTDP-4-dehydrorhamnose reductase family.</text>
</comment>
<keyword evidence="6" id="KW-0560">Oxidoreductase</keyword>
<evidence type="ECO:0000259" key="7">
    <source>
        <dbReference type="Pfam" id="PF04321"/>
    </source>
</evidence>
<dbReference type="PANTHER" id="PTHR10491">
    <property type="entry name" value="DTDP-4-DEHYDRORHAMNOSE REDUCTASE"/>
    <property type="match status" value="1"/>
</dbReference>
<comment type="catalytic activity">
    <reaction evidence="5 6">
        <text>dTDP-beta-L-rhamnose + NADP(+) = dTDP-4-dehydro-beta-L-rhamnose + NADPH + H(+)</text>
        <dbReference type="Rhea" id="RHEA:21796"/>
        <dbReference type="ChEBI" id="CHEBI:15378"/>
        <dbReference type="ChEBI" id="CHEBI:57510"/>
        <dbReference type="ChEBI" id="CHEBI:57783"/>
        <dbReference type="ChEBI" id="CHEBI:58349"/>
        <dbReference type="ChEBI" id="CHEBI:62830"/>
        <dbReference type="EC" id="1.1.1.133"/>
    </reaction>
</comment>
<organism evidence="8 9">
    <name type="scientific">Thalassolituus marinus</name>
    <dbReference type="NCBI Taxonomy" id="671053"/>
    <lineage>
        <taxon>Bacteria</taxon>
        <taxon>Pseudomonadati</taxon>
        <taxon>Pseudomonadota</taxon>
        <taxon>Gammaproteobacteria</taxon>
        <taxon>Oceanospirillales</taxon>
        <taxon>Oceanospirillaceae</taxon>
        <taxon>Thalassolituus</taxon>
    </lineage>
</organism>
<proteinExistence type="inferred from homology"/>
<dbReference type="SUPFAM" id="SSF51735">
    <property type="entry name" value="NAD(P)-binding Rossmann-fold domains"/>
    <property type="match status" value="1"/>
</dbReference>
<evidence type="ECO:0000256" key="5">
    <source>
        <dbReference type="ARBA" id="ARBA00048200"/>
    </source>
</evidence>
<protein>
    <recommendedName>
        <fullName evidence="4 6">dTDP-4-dehydrorhamnose reductase</fullName>
        <ecNumber evidence="3 6">1.1.1.133</ecNumber>
    </recommendedName>
</protein>
<dbReference type="RefSeq" id="WP_225676750.1">
    <property type="nucleotide sequence ID" value="NZ_JAEDAH010000099.1"/>
</dbReference>
<keyword evidence="9" id="KW-1185">Reference proteome</keyword>
<evidence type="ECO:0000256" key="6">
    <source>
        <dbReference type="RuleBase" id="RU364082"/>
    </source>
</evidence>
<gene>
    <name evidence="8" type="ORF">I9W95_16080</name>
</gene>
<comment type="caution">
    <text evidence="8">The sequence shown here is derived from an EMBL/GenBank/DDBJ whole genome shotgun (WGS) entry which is preliminary data.</text>
</comment>
<dbReference type="PANTHER" id="PTHR10491:SF4">
    <property type="entry name" value="METHIONINE ADENOSYLTRANSFERASE 2 SUBUNIT BETA"/>
    <property type="match status" value="1"/>
</dbReference>
<comment type="pathway">
    <text evidence="1 6">Carbohydrate biosynthesis; dTDP-L-rhamnose biosynthesis.</text>
</comment>
<dbReference type="InterPro" id="IPR036291">
    <property type="entry name" value="NAD(P)-bd_dom_sf"/>
</dbReference>
<evidence type="ECO:0000256" key="4">
    <source>
        <dbReference type="ARBA" id="ARBA00017099"/>
    </source>
</evidence>
<reference evidence="8 9" key="1">
    <citation type="submission" date="2020-12" db="EMBL/GenBank/DDBJ databases">
        <title>Novel Thalassolituus-related marine hydrocarbonoclastic bacteria mediated algae-derived hydrocarbons mineralization in twilight zone of the northern South China Sea.</title>
        <authorList>
            <person name="Dong C."/>
        </authorList>
    </citation>
    <scope>NUCLEOTIDE SEQUENCE [LARGE SCALE GENOMIC DNA]</scope>
    <source>
        <strain evidence="8 9">IMCC1826</strain>
    </source>
</reference>
<dbReference type="EC" id="1.1.1.133" evidence="3 6"/>
<comment type="function">
    <text evidence="6">Catalyzes the reduction of dTDP-6-deoxy-L-lyxo-4-hexulose to yield dTDP-L-rhamnose.</text>
</comment>
<evidence type="ECO:0000256" key="2">
    <source>
        <dbReference type="ARBA" id="ARBA00010944"/>
    </source>
</evidence>
<sequence length="275" mass="31370">MSISSFHSFVIGANRPVGQFLTRSLSAQNFSYKGYALDQRERISVLSNGRPFFVMTPSLFHPEDYQHIPFWLEQAEDQDIPVVLLSSMAVYRAKADVLWKETDDEFAETELAGDLLALEALVRRNHRHLILRIGQGFSFMADDFANRLLTEIREAEVITLDMQKRFSPTPADDISDVLQAMLKQAACCDDLWGTYHFCGVEPVSSYAFAEALLAEAGQYEDLSRVDLRSQEGATMPSVWVPPADNTHLFYTFGIKPKPWRKGLSRLVRRYYRAED</sequence>
<comment type="cofactor">
    <cofactor evidence="6">
        <name>Mg(2+)</name>
        <dbReference type="ChEBI" id="CHEBI:18420"/>
    </cofactor>
    <text evidence="6">Binds 1 Mg(2+) ion per monomer.</text>
</comment>
<accession>A0ABS7ZTP4</accession>
<keyword evidence="6" id="KW-0521">NADP</keyword>